<dbReference type="EMBL" id="BGPR01009206">
    <property type="protein sequence ID" value="GBN38587.1"/>
    <property type="molecule type" value="Genomic_DNA"/>
</dbReference>
<dbReference type="AlphaFoldDB" id="A0A4Y2NKQ3"/>
<sequence length="94" mass="10721">MSLANRRLIPPLSLQRLKHSRVLSLEKNLVSILLQSARWNATYIWDREYKNRVTYIALQQVCSDVSVRYFGGVGFTDPSPVADLDPRIRSDSGT</sequence>
<comment type="caution">
    <text evidence="1">The sequence shown here is derived from an EMBL/GenBank/DDBJ whole genome shotgun (WGS) entry which is preliminary data.</text>
</comment>
<gene>
    <name evidence="1" type="ORF">AVEN_110872_1</name>
</gene>
<dbReference type="Proteomes" id="UP000499080">
    <property type="component" value="Unassembled WGS sequence"/>
</dbReference>
<evidence type="ECO:0000313" key="2">
    <source>
        <dbReference type="Proteomes" id="UP000499080"/>
    </source>
</evidence>
<reference evidence="1 2" key="1">
    <citation type="journal article" date="2019" name="Sci. Rep.">
        <title>Orb-weaving spider Araneus ventricosus genome elucidates the spidroin gene catalogue.</title>
        <authorList>
            <person name="Kono N."/>
            <person name="Nakamura H."/>
            <person name="Ohtoshi R."/>
            <person name="Moran D.A.P."/>
            <person name="Shinohara A."/>
            <person name="Yoshida Y."/>
            <person name="Fujiwara M."/>
            <person name="Mori M."/>
            <person name="Tomita M."/>
            <person name="Arakawa K."/>
        </authorList>
    </citation>
    <scope>NUCLEOTIDE SEQUENCE [LARGE SCALE GENOMIC DNA]</scope>
</reference>
<accession>A0A4Y2NKQ3</accession>
<proteinExistence type="predicted"/>
<organism evidence="1 2">
    <name type="scientific">Araneus ventricosus</name>
    <name type="common">Orbweaver spider</name>
    <name type="synonym">Epeira ventricosa</name>
    <dbReference type="NCBI Taxonomy" id="182803"/>
    <lineage>
        <taxon>Eukaryota</taxon>
        <taxon>Metazoa</taxon>
        <taxon>Ecdysozoa</taxon>
        <taxon>Arthropoda</taxon>
        <taxon>Chelicerata</taxon>
        <taxon>Arachnida</taxon>
        <taxon>Araneae</taxon>
        <taxon>Araneomorphae</taxon>
        <taxon>Entelegynae</taxon>
        <taxon>Araneoidea</taxon>
        <taxon>Araneidae</taxon>
        <taxon>Araneus</taxon>
    </lineage>
</organism>
<protein>
    <submittedName>
        <fullName evidence="1">Uncharacterized protein</fullName>
    </submittedName>
</protein>
<name>A0A4Y2NKQ3_ARAVE</name>
<evidence type="ECO:0000313" key="1">
    <source>
        <dbReference type="EMBL" id="GBN38587.1"/>
    </source>
</evidence>
<keyword evidence="2" id="KW-1185">Reference proteome</keyword>